<organism evidence="1 2">
    <name type="scientific">Gigaspora margarita</name>
    <dbReference type="NCBI Taxonomy" id="4874"/>
    <lineage>
        <taxon>Eukaryota</taxon>
        <taxon>Fungi</taxon>
        <taxon>Fungi incertae sedis</taxon>
        <taxon>Mucoromycota</taxon>
        <taxon>Glomeromycotina</taxon>
        <taxon>Glomeromycetes</taxon>
        <taxon>Diversisporales</taxon>
        <taxon>Gigasporaceae</taxon>
        <taxon>Gigaspora</taxon>
    </lineage>
</organism>
<dbReference type="OrthoDB" id="2373941at2759"/>
<comment type="caution">
    <text evidence="1">The sequence shown here is derived from an EMBL/GenBank/DDBJ whole genome shotgun (WGS) entry which is preliminary data.</text>
</comment>
<dbReference type="EMBL" id="WTPW01000048">
    <property type="protein sequence ID" value="KAF0554704.1"/>
    <property type="molecule type" value="Genomic_DNA"/>
</dbReference>
<reference evidence="1 2" key="1">
    <citation type="journal article" date="2019" name="Environ. Microbiol.">
        <title>At the nexus of three kingdoms: the genome of the mycorrhizal fungus Gigaspora margarita provides insights into plant, endobacterial and fungal interactions.</title>
        <authorList>
            <person name="Venice F."/>
            <person name="Ghignone S."/>
            <person name="Salvioli di Fossalunga A."/>
            <person name="Amselem J."/>
            <person name="Novero M."/>
            <person name="Xianan X."/>
            <person name="Sedzielewska Toro K."/>
            <person name="Morin E."/>
            <person name="Lipzen A."/>
            <person name="Grigoriev I.V."/>
            <person name="Henrissat B."/>
            <person name="Martin F.M."/>
            <person name="Bonfante P."/>
        </authorList>
    </citation>
    <scope>NUCLEOTIDE SEQUENCE [LARGE SCALE GENOMIC DNA]</scope>
    <source>
        <strain evidence="1 2">BEG34</strain>
    </source>
</reference>
<proteinExistence type="predicted"/>
<evidence type="ECO:0000313" key="1">
    <source>
        <dbReference type="EMBL" id="KAF0554704.1"/>
    </source>
</evidence>
<evidence type="ECO:0000313" key="2">
    <source>
        <dbReference type="Proteomes" id="UP000439903"/>
    </source>
</evidence>
<protein>
    <submittedName>
        <fullName evidence="1">Protein far1-related sequence 5-like</fullName>
    </submittedName>
</protein>
<sequence>MQDCPPEKQRNKGSKRINCPFLINVSKSKGSNYEMVIKLTSVHLEHNHPLLSENATFATRYRKLTRKMKDLIESYTLCDFDVSSQV</sequence>
<keyword evidence="2" id="KW-1185">Reference proteome</keyword>
<name>A0A8H4EUF5_GIGMA</name>
<dbReference type="AlphaFoldDB" id="A0A8H4EUF5"/>
<dbReference type="Proteomes" id="UP000439903">
    <property type="component" value="Unassembled WGS sequence"/>
</dbReference>
<accession>A0A8H4EUF5</accession>
<gene>
    <name evidence="1" type="ORF">F8M41_018846</name>
</gene>